<reference evidence="1" key="1">
    <citation type="submission" date="2019-10" db="EMBL/GenBank/DDBJ databases">
        <authorList>
            <person name="Nor Muhammad N."/>
        </authorList>
    </citation>
    <scope>NUCLEOTIDE SEQUENCE</scope>
</reference>
<organism evidence="1">
    <name type="scientific">Ganoderma boninense</name>
    <dbReference type="NCBI Taxonomy" id="34458"/>
    <lineage>
        <taxon>Eukaryota</taxon>
        <taxon>Fungi</taxon>
        <taxon>Dikarya</taxon>
        <taxon>Basidiomycota</taxon>
        <taxon>Agaricomycotina</taxon>
        <taxon>Agaricomycetes</taxon>
        <taxon>Polyporales</taxon>
        <taxon>Polyporaceae</taxon>
        <taxon>Ganoderma</taxon>
    </lineage>
</organism>
<protein>
    <submittedName>
        <fullName evidence="1">Phosphatase tensin-type domain-containing protein</fullName>
    </submittedName>
</protein>
<proteinExistence type="predicted"/>
<evidence type="ECO:0000313" key="1">
    <source>
        <dbReference type="EMBL" id="VWO97509.1"/>
    </source>
</evidence>
<gene>
    <name evidence="1" type="primary">I1RM09</name>
</gene>
<name>A0A5K1JZ04_9APHY</name>
<accession>A0A5K1JZ04</accession>
<sequence>MTPKLALTHHQAAGAMQVLCDSTSALTESVDAAAIRTTAVALCRDGAFASNAAAGLPFALAPRNIEVPAEAETFLKQLTRTANAAAASVLCSSILAGHTSDADDFGDVAIYLGPGDFGPRHERDVLRLLGLEKAVSTDNGSDASLTATHPIELSAANLIPRTVNVSIGDVPGDAIQELGSLLMRLEDRYAFCVPGPEVLAFYFLLGRDEESRWMGLTGVGVHS</sequence>
<dbReference type="AlphaFoldDB" id="A0A5K1JZ04"/>
<dbReference type="EMBL" id="LR726359">
    <property type="protein sequence ID" value="VWO97509.1"/>
    <property type="molecule type" value="Genomic_DNA"/>
</dbReference>